<sequence>MYNHKLKYHGRTTVFLKQCRVGLLLSPLPEHIFPKFFLFKFKTLDITLSMLAQPELDATKDLVTNVIKISRTDDSIPSPAHTWPISVDYCPQVRTKDTPSLAFVDVSAYGRAKANKLARIEGALGHAASGGSYWPLK</sequence>
<evidence type="ECO:0000313" key="2">
    <source>
        <dbReference type="Proteomes" id="UP000299102"/>
    </source>
</evidence>
<evidence type="ECO:0000313" key="1">
    <source>
        <dbReference type="EMBL" id="GBP57844.1"/>
    </source>
</evidence>
<protein>
    <submittedName>
        <fullName evidence="1">Uncharacterized protein</fullName>
    </submittedName>
</protein>
<accession>A0A4C1X674</accession>
<proteinExistence type="predicted"/>
<dbReference type="AlphaFoldDB" id="A0A4C1X674"/>
<dbReference type="Proteomes" id="UP000299102">
    <property type="component" value="Unassembled WGS sequence"/>
</dbReference>
<reference evidence="1 2" key="1">
    <citation type="journal article" date="2019" name="Commun. Biol.">
        <title>The bagworm genome reveals a unique fibroin gene that provides high tensile strength.</title>
        <authorList>
            <person name="Kono N."/>
            <person name="Nakamura H."/>
            <person name="Ohtoshi R."/>
            <person name="Tomita M."/>
            <person name="Numata K."/>
            <person name="Arakawa K."/>
        </authorList>
    </citation>
    <scope>NUCLEOTIDE SEQUENCE [LARGE SCALE GENOMIC DNA]</scope>
</reference>
<dbReference type="EMBL" id="BGZK01000721">
    <property type="protein sequence ID" value="GBP57844.1"/>
    <property type="molecule type" value="Genomic_DNA"/>
</dbReference>
<comment type="caution">
    <text evidence="1">The sequence shown here is derived from an EMBL/GenBank/DDBJ whole genome shotgun (WGS) entry which is preliminary data.</text>
</comment>
<keyword evidence="2" id="KW-1185">Reference proteome</keyword>
<name>A0A4C1X674_EUMVA</name>
<dbReference type="STRING" id="151549.A0A4C1X674"/>
<gene>
    <name evidence="1" type="ORF">EVAR_41513_1</name>
</gene>
<organism evidence="1 2">
    <name type="scientific">Eumeta variegata</name>
    <name type="common">Bagworm moth</name>
    <name type="synonym">Eumeta japonica</name>
    <dbReference type="NCBI Taxonomy" id="151549"/>
    <lineage>
        <taxon>Eukaryota</taxon>
        <taxon>Metazoa</taxon>
        <taxon>Ecdysozoa</taxon>
        <taxon>Arthropoda</taxon>
        <taxon>Hexapoda</taxon>
        <taxon>Insecta</taxon>
        <taxon>Pterygota</taxon>
        <taxon>Neoptera</taxon>
        <taxon>Endopterygota</taxon>
        <taxon>Lepidoptera</taxon>
        <taxon>Glossata</taxon>
        <taxon>Ditrysia</taxon>
        <taxon>Tineoidea</taxon>
        <taxon>Psychidae</taxon>
        <taxon>Oiketicinae</taxon>
        <taxon>Eumeta</taxon>
    </lineage>
</organism>